<keyword evidence="7" id="KW-1185">Reference proteome</keyword>
<evidence type="ECO:0000256" key="4">
    <source>
        <dbReference type="SAM" id="MobiDB-lite"/>
    </source>
</evidence>
<dbReference type="Gene3D" id="1.10.150.50">
    <property type="entry name" value="Transcription Factor, Ets-1"/>
    <property type="match status" value="1"/>
</dbReference>
<sequence>MLNFIIATFATRCNANAAGRSGSVERGAALWSARGWISTRYSSYACSLGSTELVSEIIAADPNAVNNLGNTKFTYSPLHIAVRFEHESIVKLLLAASPSAKVNAVDSQAGFTPLHLAIIHGNRTIVKLLLDDNSIQQLQTKVNGTTPVELAEELKLLDIQALLVNHATRASGRAQIASWLASIGLVEYASSFFDEGFEDANFLLGTGGLDGKTLDVMNILKAGHRAKLASLYQLKEFLQVESQEESEDEPEEDDSEEEESDDDESGSDEDSS</sequence>
<dbReference type="SUPFAM" id="SSF48403">
    <property type="entry name" value="Ankyrin repeat"/>
    <property type="match status" value="1"/>
</dbReference>
<dbReference type="Proteomes" id="UP001259832">
    <property type="component" value="Unassembled WGS sequence"/>
</dbReference>
<comment type="caution">
    <text evidence="6">The sequence shown here is derived from an EMBL/GenBank/DDBJ whole genome shotgun (WGS) entry which is preliminary data.</text>
</comment>
<evidence type="ECO:0000256" key="3">
    <source>
        <dbReference type="PROSITE-ProRule" id="PRU00023"/>
    </source>
</evidence>
<gene>
    <name evidence="6" type="ORF">P3T76_005232</name>
</gene>
<dbReference type="InterPro" id="IPR001660">
    <property type="entry name" value="SAM"/>
</dbReference>
<dbReference type="InterPro" id="IPR002110">
    <property type="entry name" value="Ankyrin_rpt"/>
</dbReference>
<name>A0AAD9LPN5_9STRA</name>
<evidence type="ECO:0000256" key="2">
    <source>
        <dbReference type="ARBA" id="ARBA00023043"/>
    </source>
</evidence>
<keyword evidence="1" id="KW-0677">Repeat</keyword>
<dbReference type="EMBL" id="JASMQC010000007">
    <property type="protein sequence ID" value="KAK1943836.1"/>
    <property type="molecule type" value="Genomic_DNA"/>
</dbReference>
<dbReference type="SMART" id="SM00454">
    <property type="entry name" value="SAM"/>
    <property type="match status" value="1"/>
</dbReference>
<dbReference type="InterPro" id="IPR036770">
    <property type="entry name" value="Ankyrin_rpt-contain_sf"/>
</dbReference>
<evidence type="ECO:0000256" key="1">
    <source>
        <dbReference type="ARBA" id="ARBA00022737"/>
    </source>
</evidence>
<protein>
    <submittedName>
        <fullName evidence="6">Ankyrin-2</fullName>
    </submittedName>
</protein>
<dbReference type="PROSITE" id="PS50088">
    <property type="entry name" value="ANK_REPEAT"/>
    <property type="match status" value="1"/>
</dbReference>
<dbReference type="SMART" id="SM00248">
    <property type="entry name" value="ANK"/>
    <property type="match status" value="2"/>
</dbReference>
<dbReference type="SUPFAM" id="SSF47769">
    <property type="entry name" value="SAM/Pointed domain"/>
    <property type="match status" value="1"/>
</dbReference>
<dbReference type="Gene3D" id="1.25.40.20">
    <property type="entry name" value="Ankyrin repeat-containing domain"/>
    <property type="match status" value="1"/>
</dbReference>
<feature type="repeat" description="ANK" evidence="3">
    <location>
        <begin position="109"/>
        <end position="141"/>
    </location>
</feature>
<feature type="compositionally biased region" description="Acidic residues" evidence="4">
    <location>
        <begin position="242"/>
        <end position="272"/>
    </location>
</feature>
<feature type="region of interest" description="Disordered" evidence="4">
    <location>
        <begin position="239"/>
        <end position="272"/>
    </location>
</feature>
<proteinExistence type="predicted"/>
<dbReference type="AlphaFoldDB" id="A0AAD9LPN5"/>
<reference evidence="6" key="1">
    <citation type="submission" date="2023-08" db="EMBL/GenBank/DDBJ databases">
        <title>Reference Genome Resource for the Citrus Pathogen Phytophthora citrophthora.</title>
        <authorList>
            <person name="Moller H."/>
            <person name="Coetzee B."/>
            <person name="Rose L.J."/>
            <person name="Van Niekerk J.M."/>
        </authorList>
    </citation>
    <scope>NUCLEOTIDE SEQUENCE</scope>
    <source>
        <strain evidence="6">STE-U-9442</strain>
    </source>
</reference>
<dbReference type="Pfam" id="PF07647">
    <property type="entry name" value="SAM_2"/>
    <property type="match status" value="1"/>
</dbReference>
<organism evidence="6 7">
    <name type="scientific">Phytophthora citrophthora</name>
    <dbReference type="NCBI Taxonomy" id="4793"/>
    <lineage>
        <taxon>Eukaryota</taxon>
        <taxon>Sar</taxon>
        <taxon>Stramenopiles</taxon>
        <taxon>Oomycota</taxon>
        <taxon>Peronosporomycetes</taxon>
        <taxon>Peronosporales</taxon>
        <taxon>Peronosporaceae</taxon>
        <taxon>Phytophthora</taxon>
    </lineage>
</organism>
<feature type="domain" description="SAM" evidence="5">
    <location>
        <begin position="175"/>
        <end position="228"/>
    </location>
</feature>
<dbReference type="PROSITE" id="PS50297">
    <property type="entry name" value="ANK_REP_REGION"/>
    <property type="match status" value="1"/>
</dbReference>
<evidence type="ECO:0000259" key="5">
    <source>
        <dbReference type="PROSITE" id="PS50105"/>
    </source>
</evidence>
<dbReference type="Pfam" id="PF12796">
    <property type="entry name" value="Ank_2"/>
    <property type="match status" value="1"/>
</dbReference>
<dbReference type="PROSITE" id="PS50105">
    <property type="entry name" value="SAM_DOMAIN"/>
    <property type="match status" value="1"/>
</dbReference>
<dbReference type="InterPro" id="IPR013761">
    <property type="entry name" value="SAM/pointed_sf"/>
</dbReference>
<evidence type="ECO:0000313" key="7">
    <source>
        <dbReference type="Proteomes" id="UP001259832"/>
    </source>
</evidence>
<evidence type="ECO:0000313" key="6">
    <source>
        <dbReference type="EMBL" id="KAK1943836.1"/>
    </source>
</evidence>
<keyword evidence="2 3" id="KW-0040">ANK repeat</keyword>
<dbReference type="PANTHER" id="PTHR24126:SF14">
    <property type="entry name" value="ANK_REP_REGION DOMAIN-CONTAINING PROTEIN"/>
    <property type="match status" value="1"/>
</dbReference>
<accession>A0AAD9LPN5</accession>
<dbReference type="PANTHER" id="PTHR24126">
    <property type="entry name" value="ANKYRIN REPEAT, PH AND SEC7 DOMAIN CONTAINING PROTEIN SECG-RELATED"/>
    <property type="match status" value="1"/>
</dbReference>